<organism evidence="1 2">
    <name type="scientific">Haloechinothrix salitolerans</name>
    <dbReference type="NCBI Taxonomy" id="926830"/>
    <lineage>
        <taxon>Bacteria</taxon>
        <taxon>Bacillati</taxon>
        <taxon>Actinomycetota</taxon>
        <taxon>Actinomycetes</taxon>
        <taxon>Pseudonocardiales</taxon>
        <taxon>Pseudonocardiaceae</taxon>
        <taxon>Haloechinothrix</taxon>
    </lineage>
</organism>
<name>A0ABW2C8Z2_9PSEU</name>
<reference evidence="2" key="1">
    <citation type="journal article" date="2019" name="Int. J. Syst. Evol. Microbiol.">
        <title>The Global Catalogue of Microorganisms (GCM) 10K type strain sequencing project: providing services to taxonomists for standard genome sequencing and annotation.</title>
        <authorList>
            <consortium name="The Broad Institute Genomics Platform"/>
            <consortium name="The Broad Institute Genome Sequencing Center for Infectious Disease"/>
            <person name="Wu L."/>
            <person name="Ma J."/>
        </authorList>
    </citation>
    <scope>NUCLEOTIDE SEQUENCE [LARGE SCALE GENOMIC DNA]</scope>
    <source>
        <strain evidence="2">KCTC 32255</strain>
    </source>
</reference>
<evidence type="ECO:0000313" key="2">
    <source>
        <dbReference type="Proteomes" id="UP001596337"/>
    </source>
</evidence>
<dbReference type="EMBL" id="JBHSXX010000001">
    <property type="protein sequence ID" value="MFC6871279.1"/>
    <property type="molecule type" value="Genomic_DNA"/>
</dbReference>
<protein>
    <submittedName>
        <fullName evidence="1">Uncharacterized protein</fullName>
    </submittedName>
</protein>
<sequence>MDEWFRVLAANVWRYLDATVSGDPSKAPTIADARTLGAAWRALLRLHDAEGGECARCQRGHAGSCTVWQIAIGYFVRRPPH</sequence>
<dbReference type="RefSeq" id="WP_345404208.1">
    <property type="nucleotide sequence ID" value="NZ_BAABLA010000117.1"/>
</dbReference>
<comment type="caution">
    <text evidence="1">The sequence shown here is derived from an EMBL/GenBank/DDBJ whole genome shotgun (WGS) entry which is preliminary data.</text>
</comment>
<evidence type="ECO:0000313" key="1">
    <source>
        <dbReference type="EMBL" id="MFC6871279.1"/>
    </source>
</evidence>
<keyword evidence="2" id="KW-1185">Reference proteome</keyword>
<proteinExistence type="predicted"/>
<dbReference type="Proteomes" id="UP001596337">
    <property type="component" value="Unassembled WGS sequence"/>
</dbReference>
<gene>
    <name evidence="1" type="ORF">ACFQGD_29565</name>
</gene>
<accession>A0ABW2C8Z2</accession>